<dbReference type="Proteomes" id="UP000663859">
    <property type="component" value="Unassembled WGS sequence"/>
</dbReference>
<comment type="caution">
    <text evidence="3">The sequence shown here is derived from an EMBL/GenBank/DDBJ whole genome shotgun (WGS) entry which is preliminary data.</text>
</comment>
<dbReference type="AlphaFoldDB" id="A0A8J2FSM3"/>
<keyword evidence="3" id="KW-0808">Transferase</keyword>
<proteinExistence type="predicted"/>
<organism evidence="3 4">
    <name type="scientific">Candidatus Methylacidithermus pantelleriae</name>
    <dbReference type="NCBI Taxonomy" id="2744239"/>
    <lineage>
        <taxon>Bacteria</taxon>
        <taxon>Pseudomonadati</taxon>
        <taxon>Verrucomicrobiota</taxon>
        <taxon>Methylacidiphilae</taxon>
        <taxon>Methylacidiphilales</taxon>
        <taxon>Methylacidiphilaceae</taxon>
        <taxon>Candidatus Methylacidithermus</taxon>
    </lineage>
</organism>
<dbReference type="RefSeq" id="WP_174582138.1">
    <property type="nucleotide sequence ID" value="NZ_CAJNOB010000023.1"/>
</dbReference>
<evidence type="ECO:0000313" key="3">
    <source>
        <dbReference type="EMBL" id="CAF0699261.1"/>
    </source>
</evidence>
<dbReference type="EMBL" id="CAJNOB010000023">
    <property type="protein sequence ID" value="CAF0699261.1"/>
    <property type="molecule type" value="Genomic_DNA"/>
</dbReference>
<dbReference type="GO" id="GO:0033072">
    <property type="term" value="P:vancomycin biosynthetic process"/>
    <property type="evidence" value="ECO:0007669"/>
    <property type="project" value="UniProtKB-ARBA"/>
</dbReference>
<feature type="domain" description="Glycosyltransferase family 28 N-terminal" evidence="2">
    <location>
        <begin position="4"/>
        <end position="56"/>
    </location>
</feature>
<dbReference type="InterPro" id="IPR004276">
    <property type="entry name" value="GlycoTrans_28_N"/>
</dbReference>
<keyword evidence="3" id="KW-0328">Glycosyltransferase</keyword>
<dbReference type="InterPro" id="IPR050426">
    <property type="entry name" value="Glycosyltransferase_28"/>
</dbReference>
<dbReference type="Gene3D" id="3.40.50.2000">
    <property type="entry name" value="Glycogen Phosphorylase B"/>
    <property type="match status" value="2"/>
</dbReference>
<dbReference type="PANTHER" id="PTHR48050:SF13">
    <property type="entry name" value="STEROL 3-BETA-GLUCOSYLTRANSFERASE UGT80A2"/>
    <property type="match status" value="1"/>
</dbReference>
<accession>A0A8J2FSM3</accession>
<evidence type="ECO:0000259" key="2">
    <source>
        <dbReference type="Pfam" id="PF03033"/>
    </source>
</evidence>
<dbReference type="Pfam" id="PF03033">
    <property type="entry name" value="Glyco_transf_28"/>
    <property type="match status" value="1"/>
</dbReference>
<sequence length="442" mass="49057">MRFLLASWGSLGDLFPFLGLAQKLQARGHEVLLVGPSGWEEHTERAQVPFVAAAPDPWALREVAQLWSQRRWGLEALEALVEKGAYAAALSMAKALLQLAPEYDCLVAHHFAFGGAFASQRAGLPWVTVCLSPVATPSGGLPPPVFPKLPLPFFCRQTLWKMAAGWISRRFDPGFNRLRHSLGLPPARGVLYDYSPKLVLHLYSRILFSPSQDWPSHHRICGYSFYENECEVSPELLAFMERGSPPWVFTLGSTMVARPGRFYVEAYEAAKLSGVRAVLLTGPETQQRFPPDPQILVLARAPHSWLFPRSLAVTHCCGAGTLSKTLRAGRPSVFCPCLFDQPIHARLGELRHFGVTLSSQQWNARRFAQALDRALTPEIVQSVRRAQRELEKENGAQTASQLLEEFAASEKPWKGFQFGQARLEPPHAPATRPVPIAGNDEA</sequence>
<keyword evidence="4" id="KW-1185">Reference proteome</keyword>
<evidence type="ECO:0000256" key="1">
    <source>
        <dbReference type="SAM" id="MobiDB-lite"/>
    </source>
</evidence>
<gene>
    <name evidence="3" type="ORF">MPNT_30178</name>
</gene>
<dbReference type="PANTHER" id="PTHR48050">
    <property type="entry name" value="STEROL 3-BETA-GLUCOSYLTRANSFERASE"/>
    <property type="match status" value="1"/>
</dbReference>
<evidence type="ECO:0000313" key="4">
    <source>
        <dbReference type="Proteomes" id="UP000663859"/>
    </source>
</evidence>
<dbReference type="GO" id="GO:0016758">
    <property type="term" value="F:hexosyltransferase activity"/>
    <property type="evidence" value="ECO:0007669"/>
    <property type="project" value="InterPro"/>
</dbReference>
<dbReference type="SUPFAM" id="SSF53756">
    <property type="entry name" value="UDP-Glycosyltransferase/glycogen phosphorylase"/>
    <property type="match status" value="1"/>
</dbReference>
<feature type="region of interest" description="Disordered" evidence="1">
    <location>
        <begin position="418"/>
        <end position="442"/>
    </location>
</feature>
<dbReference type="GO" id="GO:0008194">
    <property type="term" value="F:UDP-glycosyltransferase activity"/>
    <property type="evidence" value="ECO:0007669"/>
    <property type="project" value="InterPro"/>
</dbReference>
<dbReference type="EC" id="2.4.1.317" evidence="3"/>
<dbReference type="GO" id="GO:0005975">
    <property type="term" value="P:carbohydrate metabolic process"/>
    <property type="evidence" value="ECO:0007669"/>
    <property type="project" value="InterPro"/>
</dbReference>
<protein>
    <submittedName>
        <fullName evidence="3">Putative O-mycaminosyltylonolide 6-deoxyallosyltransferase</fullName>
        <ecNumber evidence="3">2.4.1.317</ecNumber>
    </submittedName>
</protein>
<name>A0A8J2FSM3_9BACT</name>
<dbReference type="InterPro" id="IPR002213">
    <property type="entry name" value="UDP_glucos_trans"/>
</dbReference>
<dbReference type="CDD" id="cd03784">
    <property type="entry name" value="GT1_Gtf-like"/>
    <property type="match status" value="1"/>
</dbReference>
<reference evidence="3" key="1">
    <citation type="submission" date="2021-02" db="EMBL/GenBank/DDBJ databases">
        <authorList>
            <person name="Cremers G."/>
            <person name="Picone N."/>
        </authorList>
    </citation>
    <scope>NUCLEOTIDE SEQUENCE</scope>
    <source>
        <strain evidence="3">PQ17</strain>
    </source>
</reference>